<dbReference type="EMBL" id="LT853696">
    <property type="protein sequence ID" value="SMQ51352.1"/>
    <property type="molecule type" value="Genomic_DNA"/>
</dbReference>
<dbReference type="AlphaFoldDB" id="A0A1X7RV92"/>
<evidence type="ECO:0000313" key="3">
    <source>
        <dbReference type="Proteomes" id="UP000215127"/>
    </source>
</evidence>
<gene>
    <name evidence="2" type="ORF">ZT3D7_G6505</name>
</gene>
<reference evidence="2 3" key="1">
    <citation type="submission" date="2016-06" db="EMBL/GenBank/DDBJ databases">
        <authorList>
            <person name="Kjaerup R.B."/>
            <person name="Dalgaard T.S."/>
            <person name="Juul-Madsen H.R."/>
        </authorList>
    </citation>
    <scope>NUCLEOTIDE SEQUENCE [LARGE SCALE GENOMIC DNA]</scope>
</reference>
<accession>A0A1X7RV92</accession>
<organism evidence="2 3">
    <name type="scientific">Zymoseptoria tritici (strain ST99CH_3D7)</name>
    <dbReference type="NCBI Taxonomy" id="1276538"/>
    <lineage>
        <taxon>Eukaryota</taxon>
        <taxon>Fungi</taxon>
        <taxon>Dikarya</taxon>
        <taxon>Ascomycota</taxon>
        <taxon>Pezizomycotina</taxon>
        <taxon>Dothideomycetes</taxon>
        <taxon>Dothideomycetidae</taxon>
        <taxon>Mycosphaerellales</taxon>
        <taxon>Mycosphaerellaceae</taxon>
        <taxon>Zymoseptoria</taxon>
    </lineage>
</organism>
<feature type="compositionally biased region" description="Low complexity" evidence="1">
    <location>
        <begin position="19"/>
        <end position="33"/>
    </location>
</feature>
<protein>
    <submittedName>
        <fullName evidence="2">Uncharacterized protein</fullName>
    </submittedName>
</protein>
<name>A0A1X7RV92_ZYMT9</name>
<feature type="region of interest" description="Disordered" evidence="1">
    <location>
        <begin position="1"/>
        <end position="46"/>
    </location>
</feature>
<evidence type="ECO:0000256" key="1">
    <source>
        <dbReference type="SAM" id="MobiDB-lite"/>
    </source>
</evidence>
<feature type="compositionally biased region" description="Basic and acidic residues" evidence="1">
    <location>
        <begin position="34"/>
        <end position="43"/>
    </location>
</feature>
<dbReference type="Proteomes" id="UP000215127">
    <property type="component" value="Chromosome 5"/>
</dbReference>
<keyword evidence="3" id="KW-1185">Reference proteome</keyword>
<proteinExistence type="predicted"/>
<sequence>MSDTSDENTLFVSTRHNKPSAPTPSASPISETSQHSDDIKSEASSELSEVTKKWAASFETGPVGKVQRAASEDLNGELKEHVEKSDSSNKCAHVLLQVARAEMLSGLYTDPKNRPYMTAVEPLLQVYTFIPRDGGPEYTEDEWTCEVTRQVAEIKKTADEVFESLKRDFLDPTSKMAADAARLAALAEARSASAESLHKDAPPTDAEATAQDTVDDIQTGKGTWYASNPPQMHIFVHEARHAAFSRLFAMEEERNRVLVAINDLLLAFPFIPEYGGPAYSPGDWINEVVNNVGFMTRRANAIIDQHLTEELYDKKEPRQLE</sequence>
<evidence type="ECO:0000313" key="2">
    <source>
        <dbReference type="EMBL" id="SMQ51352.1"/>
    </source>
</evidence>